<evidence type="ECO:0000313" key="11">
    <source>
        <dbReference type="EMBL" id="TSE29228.1"/>
    </source>
</evidence>
<keyword evidence="3 11" id="KW-0808">Transferase</keyword>
<dbReference type="Gene3D" id="3.30.460.10">
    <property type="entry name" value="Beta Polymerase, domain 2"/>
    <property type="match status" value="1"/>
</dbReference>
<dbReference type="InterPro" id="IPR052038">
    <property type="entry name" value="Type-VII_TA_antitoxin"/>
</dbReference>
<evidence type="ECO:0000256" key="5">
    <source>
        <dbReference type="ARBA" id="ARBA00022723"/>
    </source>
</evidence>
<dbReference type="AlphaFoldDB" id="A0A554X099"/>
<evidence type="ECO:0000256" key="2">
    <source>
        <dbReference type="ARBA" id="ARBA00022649"/>
    </source>
</evidence>
<keyword evidence="5" id="KW-0479">Metal-binding</keyword>
<dbReference type="EMBL" id="VJOM01000038">
    <property type="protein sequence ID" value="TSE29228.1"/>
    <property type="molecule type" value="Genomic_DNA"/>
</dbReference>
<evidence type="ECO:0000256" key="9">
    <source>
        <dbReference type="ARBA" id="ARBA00038276"/>
    </source>
</evidence>
<evidence type="ECO:0000256" key="8">
    <source>
        <dbReference type="ARBA" id="ARBA00022842"/>
    </source>
</evidence>
<dbReference type="CDD" id="cd05403">
    <property type="entry name" value="NT_KNTase_like"/>
    <property type="match status" value="1"/>
</dbReference>
<keyword evidence="4" id="KW-0548">Nucleotidyltransferase</keyword>
<evidence type="ECO:0000256" key="1">
    <source>
        <dbReference type="ARBA" id="ARBA00001946"/>
    </source>
</evidence>
<evidence type="ECO:0000313" key="12">
    <source>
        <dbReference type="Proteomes" id="UP000317763"/>
    </source>
</evidence>
<evidence type="ECO:0000256" key="4">
    <source>
        <dbReference type="ARBA" id="ARBA00022695"/>
    </source>
</evidence>
<dbReference type="Proteomes" id="UP000317763">
    <property type="component" value="Unassembled WGS sequence"/>
</dbReference>
<accession>A0A554X099</accession>
<organism evidence="11 12">
    <name type="scientific">Tepidimonas taiwanensis</name>
    <dbReference type="NCBI Taxonomy" id="307486"/>
    <lineage>
        <taxon>Bacteria</taxon>
        <taxon>Pseudomonadati</taxon>
        <taxon>Pseudomonadota</taxon>
        <taxon>Betaproteobacteria</taxon>
        <taxon>Burkholderiales</taxon>
        <taxon>Tepidimonas</taxon>
    </lineage>
</organism>
<feature type="domain" description="Polymerase nucleotidyl transferase" evidence="10">
    <location>
        <begin position="23"/>
        <end position="108"/>
    </location>
</feature>
<name>A0A554X099_9BURK</name>
<comment type="similarity">
    <text evidence="9">Belongs to the MntA antitoxin family.</text>
</comment>
<reference evidence="11 12" key="1">
    <citation type="submission" date="2019-07" db="EMBL/GenBank/DDBJ databases">
        <title>Tepidimonas taiwanensis I1-1 draft genome.</title>
        <authorList>
            <person name="Da Costa M.S."/>
            <person name="Froufe H.J.C."/>
            <person name="Egas C."/>
            <person name="Albuquerque L."/>
        </authorList>
    </citation>
    <scope>NUCLEOTIDE SEQUENCE [LARGE SCALE GENOMIC DNA]</scope>
    <source>
        <strain evidence="11 12">I1-1</strain>
    </source>
</reference>
<keyword evidence="2" id="KW-1277">Toxin-antitoxin system</keyword>
<protein>
    <submittedName>
        <fullName evidence="11">Nucleotidyltransferase domain protein</fullName>
    </submittedName>
</protein>
<evidence type="ECO:0000256" key="6">
    <source>
        <dbReference type="ARBA" id="ARBA00022741"/>
    </source>
</evidence>
<evidence type="ECO:0000256" key="3">
    <source>
        <dbReference type="ARBA" id="ARBA00022679"/>
    </source>
</evidence>
<dbReference type="InterPro" id="IPR002934">
    <property type="entry name" value="Polymerase_NTP_transf_dom"/>
</dbReference>
<dbReference type="PANTHER" id="PTHR33571:SF12">
    <property type="entry name" value="BSL3053 PROTEIN"/>
    <property type="match status" value="1"/>
</dbReference>
<keyword evidence="12" id="KW-1185">Reference proteome</keyword>
<dbReference type="Pfam" id="PF01909">
    <property type="entry name" value="NTP_transf_2"/>
    <property type="match status" value="1"/>
</dbReference>
<dbReference type="RefSeq" id="WP_052231345.1">
    <property type="nucleotide sequence ID" value="NZ_JTKY01000016.1"/>
</dbReference>
<evidence type="ECO:0000256" key="7">
    <source>
        <dbReference type="ARBA" id="ARBA00022840"/>
    </source>
</evidence>
<dbReference type="PANTHER" id="PTHR33571">
    <property type="entry name" value="SSL8005 PROTEIN"/>
    <property type="match status" value="1"/>
</dbReference>
<gene>
    <name evidence="11" type="ORF">Ttaiw_02379</name>
</gene>
<dbReference type="OrthoDB" id="561385at2"/>
<dbReference type="SUPFAM" id="SSF81301">
    <property type="entry name" value="Nucleotidyltransferase"/>
    <property type="match status" value="1"/>
</dbReference>
<dbReference type="InterPro" id="IPR043519">
    <property type="entry name" value="NT_sf"/>
</dbReference>
<keyword evidence="6" id="KW-0547">Nucleotide-binding</keyword>
<dbReference type="GO" id="GO:0005524">
    <property type="term" value="F:ATP binding"/>
    <property type="evidence" value="ECO:0007669"/>
    <property type="project" value="UniProtKB-KW"/>
</dbReference>
<evidence type="ECO:0000259" key="10">
    <source>
        <dbReference type="Pfam" id="PF01909"/>
    </source>
</evidence>
<sequence length="109" mass="12274">MLGAVLRYEVESMDRDDILDTLRRQRALLAERFGVRAIALFGSQARGDATPSSDIDLLVELDPAHRTLRNYFQLRDHLQQALGSPVDMSTPDALKPAIRHRVQSEAIYA</sequence>
<comment type="cofactor">
    <cofactor evidence="1">
        <name>Mg(2+)</name>
        <dbReference type="ChEBI" id="CHEBI:18420"/>
    </cofactor>
</comment>
<keyword evidence="8" id="KW-0460">Magnesium</keyword>
<dbReference type="STRING" id="307486.GCA_000807215_00193"/>
<comment type="caution">
    <text evidence="11">The sequence shown here is derived from an EMBL/GenBank/DDBJ whole genome shotgun (WGS) entry which is preliminary data.</text>
</comment>
<dbReference type="GO" id="GO:0046872">
    <property type="term" value="F:metal ion binding"/>
    <property type="evidence" value="ECO:0007669"/>
    <property type="project" value="UniProtKB-KW"/>
</dbReference>
<proteinExistence type="inferred from homology"/>
<dbReference type="GO" id="GO:0016779">
    <property type="term" value="F:nucleotidyltransferase activity"/>
    <property type="evidence" value="ECO:0007669"/>
    <property type="project" value="UniProtKB-KW"/>
</dbReference>
<keyword evidence="7" id="KW-0067">ATP-binding</keyword>